<feature type="compositionally biased region" description="Low complexity" evidence="1">
    <location>
        <begin position="176"/>
        <end position="188"/>
    </location>
</feature>
<gene>
    <name evidence="2" type="ORF">ILUMI_14857</name>
</gene>
<dbReference type="Proteomes" id="UP000801492">
    <property type="component" value="Unassembled WGS sequence"/>
</dbReference>
<evidence type="ECO:0000313" key="2">
    <source>
        <dbReference type="EMBL" id="KAF2891316.1"/>
    </source>
</evidence>
<evidence type="ECO:0000256" key="1">
    <source>
        <dbReference type="SAM" id="MobiDB-lite"/>
    </source>
</evidence>
<comment type="caution">
    <text evidence="2">The sequence shown here is derived from an EMBL/GenBank/DDBJ whole genome shotgun (WGS) entry which is preliminary data.</text>
</comment>
<proteinExistence type="predicted"/>
<feature type="compositionally biased region" description="Basic residues" evidence="1">
    <location>
        <begin position="156"/>
        <end position="174"/>
    </location>
</feature>
<accession>A0A8K0GA35</accession>
<name>A0A8K0GA35_IGNLU</name>
<feature type="region of interest" description="Disordered" evidence="1">
    <location>
        <begin position="1"/>
        <end position="60"/>
    </location>
</feature>
<feature type="non-terminal residue" evidence="2">
    <location>
        <position position="315"/>
    </location>
</feature>
<dbReference type="EMBL" id="VTPC01034450">
    <property type="protein sequence ID" value="KAF2891316.1"/>
    <property type="molecule type" value="Genomic_DNA"/>
</dbReference>
<feature type="region of interest" description="Disordered" evidence="1">
    <location>
        <begin position="155"/>
        <end position="207"/>
    </location>
</feature>
<reference evidence="2" key="1">
    <citation type="submission" date="2019-08" db="EMBL/GenBank/DDBJ databases">
        <title>The genome of the North American firefly Photinus pyralis.</title>
        <authorList>
            <consortium name="Photinus pyralis genome working group"/>
            <person name="Fallon T.R."/>
            <person name="Sander Lower S.E."/>
            <person name="Weng J.-K."/>
        </authorList>
    </citation>
    <scope>NUCLEOTIDE SEQUENCE</scope>
    <source>
        <strain evidence="2">TRF0915ILg1</strain>
        <tissue evidence="2">Whole body</tissue>
    </source>
</reference>
<sequence>RNKKNNESKQEERDTKTQKYIEKKREQETKDEKRFSKSFTDEDLSDFHPQKFGNSLSEEDDAECEAYTKTLKNDDWIQCVQGQRKKRFQEARKASNKELASLFRRRPDIAVRKAENVSVARALEIRGHHKNLVRCLKLAQEIAGVLSTDECITKQPKTKRQNNKRRQPFKKQKKASSSSESEEVVLGNSEEEEERLSNYENESDGCDEDFQNTKKKDDWFQYTVLLEVKVECLAVISLPEITPNYISKLAIIKKEYLLAESARLSCYTPPPSDYRVNLLLLYFQLFGANNSIHLSSSFKLKFASNQLWFRAQLAT</sequence>
<dbReference type="AlphaFoldDB" id="A0A8K0GA35"/>
<keyword evidence="3" id="KW-1185">Reference proteome</keyword>
<protein>
    <submittedName>
        <fullName evidence="2">Uncharacterized protein</fullName>
    </submittedName>
</protein>
<evidence type="ECO:0000313" key="3">
    <source>
        <dbReference type="Proteomes" id="UP000801492"/>
    </source>
</evidence>
<feature type="compositionally biased region" description="Basic and acidic residues" evidence="1">
    <location>
        <begin position="1"/>
        <end position="35"/>
    </location>
</feature>
<organism evidence="2 3">
    <name type="scientific">Ignelater luminosus</name>
    <name type="common">Cucubano</name>
    <name type="synonym">Pyrophorus luminosus</name>
    <dbReference type="NCBI Taxonomy" id="2038154"/>
    <lineage>
        <taxon>Eukaryota</taxon>
        <taxon>Metazoa</taxon>
        <taxon>Ecdysozoa</taxon>
        <taxon>Arthropoda</taxon>
        <taxon>Hexapoda</taxon>
        <taxon>Insecta</taxon>
        <taxon>Pterygota</taxon>
        <taxon>Neoptera</taxon>
        <taxon>Endopterygota</taxon>
        <taxon>Coleoptera</taxon>
        <taxon>Polyphaga</taxon>
        <taxon>Elateriformia</taxon>
        <taxon>Elateroidea</taxon>
        <taxon>Elateridae</taxon>
        <taxon>Agrypninae</taxon>
        <taxon>Pyrophorini</taxon>
        <taxon>Ignelater</taxon>
    </lineage>
</organism>